<evidence type="ECO:0000313" key="2">
    <source>
        <dbReference type="EMBL" id="VFV20100.1"/>
    </source>
</evidence>
<dbReference type="Proteomes" id="UP000386466">
    <property type="component" value="Unassembled WGS sequence"/>
</dbReference>
<accession>A0A485MGV0</accession>
<dbReference type="GO" id="GO:0005524">
    <property type="term" value="F:ATP binding"/>
    <property type="evidence" value="ECO:0007669"/>
    <property type="project" value="UniProtKB-KW"/>
</dbReference>
<dbReference type="AlphaFoldDB" id="A0A485MGV0"/>
<proteinExistence type="predicted"/>
<reference evidence="2 3" key="1">
    <citation type="submission" date="2019-01" db="EMBL/GenBank/DDBJ databases">
        <authorList>
            <person name="Alioto T."/>
            <person name="Alioto T."/>
        </authorList>
    </citation>
    <scope>NUCLEOTIDE SEQUENCE [LARGE SCALE GENOMIC DNA]</scope>
</reference>
<feature type="non-terminal residue" evidence="2">
    <location>
        <position position="1"/>
    </location>
</feature>
<keyword evidence="2" id="KW-0067">ATP-binding</keyword>
<feature type="region of interest" description="Disordered" evidence="1">
    <location>
        <begin position="1"/>
        <end position="40"/>
    </location>
</feature>
<name>A0A485MGV0_LYNPA</name>
<keyword evidence="2" id="KW-0547">Nucleotide-binding</keyword>
<organism evidence="2 3">
    <name type="scientific">Lynx pardinus</name>
    <name type="common">Iberian lynx</name>
    <name type="synonym">Felis pardina</name>
    <dbReference type="NCBI Taxonomy" id="191816"/>
    <lineage>
        <taxon>Eukaryota</taxon>
        <taxon>Metazoa</taxon>
        <taxon>Chordata</taxon>
        <taxon>Craniata</taxon>
        <taxon>Vertebrata</taxon>
        <taxon>Euteleostomi</taxon>
        <taxon>Mammalia</taxon>
        <taxon>Eutheria</taxon>
        <taxon>Laurasiatheria</taxon>
        <taxon>Carnivora</taxon>
        <taxon>Feliformia</taxon>
        <taxon>Felidae</taxon>
        <taxon>Felinae</taxon>
        <taxon>Lynx</taxon>
    </lineage>
</organism>
<keyword evidence="3" id="KW-1185">Reference proteome</keyword>
<protein>
    <submittedName>
        <fullName evidence="2">Atp-binding sub-family</fullName>
    </submittedName>
</protein>
<sequence length="577" mass="65845">EILRKSSNLEKDSNLSLQSTKVPERRHTSPATVFPSTSSNLESMGTDTFNGSQILARILGLEKLLKQNSTSEDIRRELCDSYPDYIAHYAFTWTTLGKNIFNRFCLSNMTFLESSLHELTNQFSQIFNVSQNNKPRDYKCRTLTLRCLLFYKISSDPNNQKTVFQEMVKVLSFFSQVQEQTAVWQLLSSFPSVFQNETTLSNLLDVLRNANSALLVVQKVYPRVTTNEGFKTLHKSVKHLLYTLDSPAQGGSGNTTHVWSEEDGQLLSPSSLAAQLLILENFEDALLNISAESPYIPYLACVRNVTDNLARGSQENLRLLQSIISFKKSFLQNGFYEDYLSSVPEVVKSKLSQLRNLTELLCESETFSSIERMCQLSDMNFGNLCEESVFHVQLLEAAEIGTEIATNLLYRDNILSKKLRDLLTGDPSKINLNMDWFLEQALQMNYLENITRLMPTIEAMMHVNNSADASEKRGQLIEMFKNVELLKEELRRTTGMSSRSVDSLLAIPIPDSRAEIISRVFWLHSCDANMTYSKMEDVMKEFCNLSVPERSRQSYLIGLTLLHYLDIYNFTYKASFC</sequence>
<evidence type="ECO:0000313" key="3">
    <source>
        <dbReference type="Proteomes" id="UP000386466"/>
    </source>
</evidence>
<gene>
    <name evidence="2" type="ORF">LYPA_23C015481</name>
</gene>
<feature type="compositionally biased region" description="Basic and acidic residues" evidence="1">
    <location>
        <begin position="1"/>
        <end position="13"/>
    </location>
</feature>
<feature type="compositionally biased region" description="Polar residues" evidence="1">
    <location>
        <begin position="29"/>
        <end position="40"/>
    </location>
</feature>
<evidence type="ECO:0000256" key="1">
    <source>
        <dbReference type="SAM" id="MobiDB-lite"/>
    </source>
</evidence>
<dbReference type="EMBL" id="CAAGRJ010002176">
    <property type="protein sequence ID" value="VFV20100.1"/>
    <property type="molecule type" value="Genomic_DNA"/>
</dbReference>